<evidence type="ECO:0000313" key="2">
    <source>
        <dbReference type="Proteomes" id="UP000249061"/>
    </source>
</evidence>
<reference evidence="1 2" key="1">
    <citation type="submission" date="2017-08" db="EMBL/GenBank/DDBJ databases">
        <title>Infants hospitalized years apart are colonized by the same room-sourced microbial strains.</title>
        <authorList>
            <person name="Brooks B."/>
            <person name="Olm M.R."/>
            <person name="Firek B.A."/>
            <person name="Baker R."/>
            <person name="Thomas B.C."/>
            <person name="Morowitz M.J."/>
            <person name="Banfield J.F."/>
        </authorList>
    </citation>
    <scope>NUCLEOTIDE SEQUENCE [LARGE SCALE GENOMIC DNA]</scope>
    <source>
        <strain evidence="1">S2_003_000_R2_14</strain>
    </source>
</reference>
<protein>
    <submittedName>
        <fullName evidence="1">Uncharacterized protein</fullName>
    </submittedName>
</protein>
<evidence type="ECO:0000313" key="1">
    <source>
        <dbReference type="EMBL" id="PZR17289.1"/>
    </source>
</evidence>
<accession>A0A2W5TNR8</accession>
<organism evidence="1 2">
    <name type="scientific">Archangium gephyra</name>
    <dbReference type="NCBI Taxonomy" id="48"/>
    <lineage>
        <taxon>Bacteria</taxon>
        <taxon>Pseudomonadati</taxon>
        <taxon>Myxococcota</taxon>
        <taxon>Myxococcia</taxon>
        <taxon>Myxococcales</taxon>
        <taxon>Cystobacterineae</taxon>
        <taxon>Archangiaceae</taxon>
        <taxon>Archangium</taxon>
    </lineage>
</organism>
<gene>
    <name evidence="1" type="ORF">DI536_02895</name>
</gene>
<dbReference type="AlphaFoldDB" id="A0A2W5TNR8"/>
<name>A0A2W5TNR8_9BACT</name>
<proteinExistence type="predicted"/>
<dbReference type="Proteomes" id="UP000249061">
    <property type="component" value="Unassembled WGS sequence"/>
</dbReference>
<comment type="caution">
    <text evidence="1">The sequence shown here is derived from an EMBL/GenBank/DDBJ whole genome shotgun (WGS) entry which is preliminary data.</text>
</comment>
<dbReference type="EMBL" id="QFQP01000002">
    <property type="protein sequence ID" value="PZR17289.1"/>
    <property type="molecule type" value="Genomic_DNA"/>
</dbReference>
<sequence length="157" mass="17826">MSGSRISEFLADEETALQALLERIPRDDDGAQFDRFRRRALQRVAIEERVLIPELAAAIPHVPARRLIHQAHLELVTVCVPAPHAEWLEELPRRLSWLARLKTDVGYYAALDLHLSTATLERGRSLPSLKLPPLARERHEVAPRLGQLRRETGLVSL</sequence>